<accession>A0A4S9UGA1</accession>
<dbReference type="EMBL" id="QZBN01000726">
    <property type="protein sequence ID" value="THZ37500.1"/>
    <property type="molecule type" value="Genomic_DNA"/>
</dbReference>
<dbReference type="InterPro" id="IPR046522">
    <property type="entry name" value="DUF6699"/>
</dbReference>
<protein>
    <recommendedName>
        <fullName evidence="1">DUF6699 domain-containing protein</fullName>
    </recommendedName>
</protein>
<organism evidence="2 3">
    <name type="scientific">Aureobasidium pullulans</name>
    <name type="common">Black yeast</name>
    <name type="synonym">Pullularia pullulans</name>
    <dbReference type="NCBI Taxonomy" id="5580"/>
    <lineage>
        <taxon>Eukaryota</taxon>
        <taxon>Fungi</taxon>
        <taxon>Dikarya</taxon>
        <taxon>Ascomycota</taxon>
        <taxon>Pezizomycotina</taxon>
        <taxon>Dothideomycetes</taxon>
        <taxon>Dothideomycetidae</taxon>
        <taxon>Dothideales</taxon>
        <taxon>Saccotheciaceae</taxon>
        <taxon>Aureobasidium</taxon>
    </lineage>
</organism>
<evidence type="ECO:0000313" key="2">
    <source>
        <dbReference type="EMBL" id="THZ37500.1"/>
    </source>
</evidence>
<gene>
    <name evidence="2" type="ORF">D6C90_06695</name>
</gene>
<proteinExistence type="predicted"/>
<evidence type="ECO:0000259" key="1">
    <source>
        <dbReference type="Pfam" id="PF20415"/>
    </source>
</evidence>
<name>A0A4S9UGA1_AURPU</name>
<feature type="domain" description="DUF6699" evidence="1">
    <location>
        <begin position="78"/>
        <end position="126"/>
    </location>
</feature>
<dbReference type="Proteomes" id="UP000310121">
    <property type="component" value="Unassembled WGS sequence"/>
</dbReference>
<sequence>MSSTIELPKNVWFEVMSHLDYFDLKSCMSAIIPVGGTIQLARITMHPVFGHMFYECATELEGVYVGDGMDILTDTCAAEEYATDPPVAFLRIRVVEWAPVQITSKTGVTVLQVMKTLCRFFSNDDHRDSRGDHTGWHGWDEVKLDRKGRLLLCADSFDS</sequence>
<comment type="caution">
    <text evidence="2">The sequence shown here is derived from an EMBL/GenBank/DDBJ whole genome shotgun (WGS) entry which is preliminary data.</text>
</comment>
<reference evidence="2 3" key="1">
    <citation type="submission" date="2018-10" db="EMBL/GenBank/DDBJ databases">
        <title>Fifty Aureobasidium pullulans genomes reveal a recombining polyextremotolerant generalist.</title>
        <authorList>
            <person name="Gostincar C."/>
            <person name="Turk M."/>
            <person name="Zajc J."/>
            <person name="Gunde-Cimerman N."/>
        </authorList>
    </citation>
    <scope>NUCLEOTIDE SEQUENCE [LARGE SCALE GENOMIC DNA]</scope>
    <source>
        <strain evidence="2 3">EXF-3844</strain>
    </source>
</reference>
<dbReference type="Pfam" id="PF20415">
    <property type="entry name" value="DUF6699"/>
    <property type="match status" value="1"/>
</dbReference>
<evidence type="ECO:0000313" key="3">
    <source>
        <dbReference type="Proteomes" id="UP000310121"/>
    </source>
</evidence>
<dbReference type="AlphaFoldDB" id="A0A4S9UGA1"/>